<gene>
    <name evidence="1" type="ORF">RF55_9391</name>
</gene>
<keyword evidence="2" id="KW-1185">Reference proteome</keyword>
<sequence>MGTLEGFVDADWAGCPVDRRAYTRRIQVMNDNRGAQLLAQNHTFHVRSKHIDVRHHFVRDVLREGQLEIKCVPSNWMPADFLTKGLIKDKHYRCIDLVGIKELAKDRLGTTLEGQC</sequence>
<evidence type="ECO:0000313" key="2">
    <source>
        <dbReference type="Proteomes" id="UP000036403"/>
    </source>
</evidence>
<dbReference type="CDD" id="cd09272">
    <property type="entry name" value="RNase_HI_RT_Ty1"/>
    <property type="match status" value="1"/>
</dbReference>
<accession>A0A0J7KKS0</accession>
<dbReference type="OrthoDB" id="8027607at2759"/>
<name>A0A0J7KKS0_LASNI</name>
<dbReference type="PaxDb" id="67767-A0A0J7KKS0"/>
<proteinExistence type="predicted"/>
<dbReference type="AlphaFoldDB" id="A0A0J7KKS0"/>
<reference evidence="1 2" key="1">
    <citation type="submission" date="2015-04" db="EMBL/GenBank/DDBJ databases">
        <title>Lasius niger genome sequencing.</title>
        <authorList>
            <person name="Konorov E.A."/>
            <person name="Nikitin M.A."/>
            <person name="Kirill M.V."/>
            <person name="Chang P."/>
        </authorList>
    </citation>
    <scope>NUCLEOTIDE SEQUENCE [LARGE SCALE GENOMIC DNA]</scope>
    <source>
        <tissue evidence="1">Whole</tissue>
    </source>
</reference>
<evidence type="ECO:0000313" key="1">
    <source>
        <dbReference type="EMBL" id="KMQ90816.1"/>
    </source>
</evidence>
<dbReference type="STRING" id="67767.A0A0J7KKS0"/>
<protein>
    <submittedName>
        <fullName evidence="1">Retrovirus-related pol polyprotein from transposon tnt 1-94</fullName>
    </submittedName>
</protein>
<dbReference type="Proteomes" id="UP000036403">
    <property type="component" value="Unassembled WGS sequence"/>
</dbReference>
<comment type="caution">
    <text evidence="1">The sequence shown here is derived from an EMBL/GenBank/DDBJ whole genome shotgun (WGS) entry which is preliminary data.</text>
</comment>
<organism evidence="1 2">
    <name type="scientific">Lasius niger</name>
    <name type="common">Black garden ant</name>
    <dbReference type="NCBI Taxonomy" id="67767"/>
    <lineage>
        <taxon>Eukaryota</taxon>
        <taxon>Metazoa</taxon>
        <taxon>Ecdysozoa</taxon>
        <taxon>Arthropoda</taxon>
        <taxon>Hexapoda</taxon>
        <taxon>Insecta</taxon>
        <taxon>Pterygota</taxon>
        <taxon>Neoptera</taxon>
        <taxon>Endopterygota</taxon>
        <taxon>Hymenoptera</taxon>
        <taxon>Apocrita</taxon>
        <taxon>Aculeata</taxon>
        <taxon>Formicoidea</taxon>
        <taxon>Formicidae</taxon>
        <taxon>Formicinae</taxon>
        <taxon>Lasius</taxon>
        <taxon>Lasius</taxon>
    </lineage>
</organism>
<dbReference type="EMBL" id="LBMM01006204">
    <property type="protein sequence ID" value="KMQ90816.1"/>
    <property type="molecule type" value="Genomic_DNA"/>
</dbReference>